<gene>
    <name evidence="12" type="ORF">AAE3_LOCUS3958</name>
</gene>
<evidence type="ECO:0000256" key="3">
    <source>
        <dbReference type="ARBA" id="ARBA00020977"/>
    </source>
</evidence>
<evidence type="ECO:0000256" key="1">
    <source>
        <dbReference type="ARBA" id="ARBA00004395"/>
    </source>
</evidence>
<evidence type="ECO:0000256" key="2">
    <source>
        <dbReference type="ARBA" id="ARBA00007603"/>
    </source>
</evidence>
<evidence type="ECO:0000256" key="6">
    <source>
        <dbReference type="ARBA" id="ARBA00023034"/>
    </source>
</evidence>
<feature type="region of interest" description="Disordered" evidence="9">
    <location>
        <begin position="631"/>
        <end position="652"/>
    </location>
</feature>
<evidence type="ECO:0000256" key="7">
    <source>
        <dbReference type="ARBA" id="ARBA00023136"/>
    </source>
</evidence>
<evidence type="ECO:0000259" key="10">
    <source>
        <dbReference type="Pfam" id="PF06148"/>
    </source>
</evidence>
<keyword evidence="4" id="KW-0813">Transport</keyword>
<dbReference type="InterPro" id="IPR009316">
    <property type="entry name" value="COG2"/>
</dbReference>
<dbReference type="GO" id="GO:0007030">
    <property type="term" value="P:Golgi organization"/>
    <property type="evidence" value="ECO:0007669"/>
    <property type="project" value="InterPro"/>
</dbReference>
<dbReference type="Proteomes" id="UP000467700">
    <property type="component" value="Unassembled WGS sequence"/>
</dbReference>
<name>A0A8S0VU51_CYCAE</name>
<evidence type="ECO:0000256" key="8">
    <source>
        <dbReference type="ARBA" id="ARBA00031344"/>
    </source>
</evidence>
<dbReference type="PANTHER" id="PTHR12961:SF0">
    <property type="entry name" value="CONSERVED OLIGOMERIC GOLGI COMPLEX SUBUNIT 2"/>
    <property type="match status" value="1"/>
</dbReference>
<reference evidence="12 13" key="1">
    <citation type="submission" date="2020-01" db="EMBL/GenBank/DDBJ databases">
        <authorList>
            <person name="Gupta K D."/>
        </authorList>
    </citation>
    <scope>NUCLEOTIDE SEQUENCE [LARGE SCALE GENOMIC DNA]</scope>
</reference>
<evidence type="ECO:0000313" key="13">
    <source>
        <dbReference type="Proteomes" id="UP000467700"/>
    </source>
</evidence>
<evidence type="ECO:0000256" key="4">
    <source>
        <dbReference type="ARBA" id="ARBA00022448"/>
    </source>
</evidence>
<sequence>MALSPLTTPKDFSRDPYELDRLADELANRESSHPRSMRQAFRLNEELDEDLPDLPEHIPLSHNDKYLSAEVFDVEEFLLARSHTSLPDLRAELRQYLAELKEELVKLINDDYEAFISLSTDLRDEGARLERLRHPLKTLKANVLESKHELKAIQNAIYDKLISRAKLREEKALLHLLLKISDSVTRLESLLVITSPKEDLSESFEVNNPNFLVYPSHSEEISEEKFRGNKAKHLGRVAAEYTQLLYHVHKAQVENRVFVAEIQWRIDRIQSTLSSDLDQLFAQIVVSLTDPKGENRGTELEKNKWIADLTECLRTYDLLGLWRDAEDVIRREAFRAFIKKTIYPGALAEPHSPIIPHTPFHISAPPPMTSTPAHQIPYTPFTAFISKQMAYNAFDSSSSDAPQLHLLDDDDPLARLYNQLLRFVERDICRIMNIAERVSVKQASDIQNAQTSSSPKAQVEDLEKGFHIMSGVVWDELGRAIMDEIGTVVFAAGQPNEFRKNYETTQAFIRSLELLAPSRQSVEAMRSHPVYHAFERRWQLPVYFQLRWKEIAGALEEALSARFEPTLSKDKSFATSQASAIWIAISACWSSEIYIPELSHRFWKLSLQILNRFKVWLDENVVNGARNSFDAQDRVSSPNIPRAETPVSASEVPSAETVAADDALLRQSSAAIVDIRVLEHNMLTLWRQVISMMMPDSDDEELQTEDGMRESLDGLVAFIAPLSSKIAGVLTKRCCDGLLPVRSIPSQFRAMSNKRNPSVPSYFVSSILRPVKQYFAIGAADGPGSALKDAFLKPYATEVFNNVTQRYISYLTAMKKTEESLRRLKKNKKQPFSLFGSSAGASDEGKDEERIRSQMILDVEAFGRDAQSLQVEVDTNQHFLFLKEMVYASDAE</sequence>
<comment type="similarity">
    <text evidence="2">Belongs to the COG2 family.</text>
</comment>
<dbReference type="Pfam" id="PF06148">
    <property type="entry name" value="COG2_N"/>
    <property type="match status" value="1"/>
</dbReference>
<dbReference type="Pfam" id="PF12022">
    <property type="entry name" value="COG2_C"/>
    <property type="match status" value="1"/>
</dbReference>
<keyword evidence="7" id="KW-0472">Membrane</keyword>
<dbReference type="InterPro" id="IPR024602">
    <property type="entry name" value="COG_su2_N"/>
</dbReference>
<keyword evidence="6" id="KW-0333">Golgi apparatus</keyword>
<dbReference type="EMBL" id="CACVBS010000034">
    <property type="protein sequence ID" value="CAA7261620.1"/>
    <property type="molecule type" value="Genomic_DNA"/>
</dbReference>
<proteinExistence type="inferred from homology"/>
<dbReference type="GO" id="GO:0017119">
    <property type="term" value="C:Golgi transport complex"/>
    <property type="evidence" value="ECO:0007669"/>
    <property type="project" value="TreeGrafter"/>
</dbReference>
<dbReference type="GO" id="GO:0000139">
    <property type="term" value="C:Golgi membrane"/>
    <property type="evidence" value="ECO:0007669"/>
    <property type="project" value="UniProtKB-SubCell"/>
</dbReference>
<comment type="subcellular location">
    <subcellularLocation>
        <location evidence="1">Golgi apparatus membrane</location>
        <topology evidence="1">Peripheral membrane protein</topology>
    </subcellularLocation>
</comment>
<comment type="caution">
    <text evidence="12">The sequence shown here is derived from an EMBL/GenBank/DDBJ whole genome shotgun (WGS) entry which is preliminary data.</text>
</comment>
<dbReference type="PANTHER" id="PTHR12961">
    <property type="entry name" value="CONSERVED OLIGOMERIC GOLGI COMPLEX COMPONENT 2"/>
    <property type="match status" value="1"/>
</dbReference>
<accession>A0A8S0VU51</accession>
<keyword evidence="13" id="KW-1185">Reference proteome</keyword>
<evidence type="ECO:0000259" key="11">
    <source>
        <dbReference type="Pfam" id="PF12022"/>
    </source>
</evidence>
<protein>
    <recommendedName>
        <fullName evidence="3">Conserved oligomeric Golgi complex subunit 2</fullName>
    </recommendedName>
    <alternativeName>
        <fullName evidence="8">Component of oligomeric Golgi complex 2</fullName>
    </alternativeName>
</protein>
<dbReference type="GO" id="GO:0015031">
    <property type="term" value="P:protein transport"/>
    <property type="evidence" value="ECO:0007669"/>
    <property type="project" value="UniProtKB-KW"/>
</dbReference>
<dbReference type="AlphaFoldDB" id="A0A8S0VU51"/>
<keyword evidence="5" id="KW-0653">Protein transport</keyword>
<dbReference type="OrthoDB" id="332281at2759"/>
<evidence type="ECO:0000256" key="5">
    <source>
        <dbReference type="ARBA" id="ARBA00022927"/>
    </source>
</evidence>
<organism evidence="12 13">
    <name type="scientific">Cyclocybe aegerita</name>
    <name type="common">Black poplar mushroom</name>
    <name type="synonym">Agrocybe aegerita</name>
    <dbReference type="NCBI Taxonomy" id="1973307"/>
    <lineage>
        <taxon>Eukaryota</taxon>
        <taxon>Fungi</taxon>
        <taxon>Dikarya</taxon>
        <taxon>Basidiomycota</taxon>
        <taxon>Agaricomycotina</taxon>
        <taxon>Agaricomycetes</taxon>
        <taxon>Agaricomycetidae</taxon>
        <taxon>Agaricales</taxon>
        <taxon>Agaricineae</taxon>
        <taxon>Bolbitiaceae</taxon>
        <taxon>Cyclocybe</taxon>
    </lineage>
</organism>
<evidence type="ECO:0000313" key="12">
    <source>
        <dbReference type="EMBL" id="CAA7261620.1"/>
    </source>
</evidence>
<dbReference type="GO" id="GO:0006891">
    <property type="term" value="P:intra-Golgi vesicle-mediated transport"/>
    <property type="evidence" value="ECO:0007669"/>
    <property type="project" value="TreeGrafter"/>
</dbReference>
<feature type="domain" description="Conserved oligomeric Golgi complex subunit 2 N-terminal" evidence="10">
    <location>
        <begin position="63"/>
        <end position="133"/>
    </location>
</feature>
<feature type="domain" description="COG complex component COG2 C-terminal" evidence="11">
    <location>
        <begin position="536"/>
        <end position="859"/>
    </location>
</feature>
<evidence type="ECO:0000256" key="9">
    <source>
        <dbReference type="SAM" id="MobiDB-lite"/>
    </source>
</evidence>
<dbReference type="InterPro" id="IPR024603">
    <property type="entry name" value="COG_complex_COG2_C"/>
</dbReference>